<keyword evidence="2" id="KW-1185">Reference proteome</keyword>
<dbReference type="EMBL" id="VDDB01000014">
    <property type="protein sequence ID" value="TNB93867.1"/>
    <property type="molecule type" value="Genomic_DNA"/>
</dbReference>
<organism evidence="1 2">
    <name type="scientific">Pseudomonas jessenii</name>
    <dbReference type="NCBI Taxonomy" id="77298"/>
    <lineage>
        <taxon>Bacteria</taxon>
        <taxon>Pseudomonadati</taxon>
        <taxon>Pseudomonadota</taxon>
        <taxon>Gammaproteobacteria</taxon>
        <taxon>Pseudomonadales</taxon>
        <taxon>Pseudomonadaceae</taxon>
        <taxon>Pseudomonas</taxon>
    </lineage>
</organism>
<reference evidence="1" key="1">
    <citation type="submission" date="2019-06" db="EMBL/GenBank/DDBJ databases">
        <title>Pseudomonas-derived Butenolides : (Bio)synthesis of Styrolides.</title>
        <authorList>
            <person name="Klapper M."/>
            <person name="Chowdhury S."/>
            <person name="Stallforth P."/>
        </authorList>
    </citation>
    <scope>NUCLEOTIDE SEQUENCE [LARGE SCALE GENOMIC DNA]</scope>
    <source>
        <strain evidence="1">EC-S101</strain>
    </source>
</reference>
<name>A0A5C4KWG8_PSEJE</name>
<evidence type="ECO:0000313" key="2">
    <source>
        <dbReference type="Proteomes" id="UP000306272"/>
    </source>
</evidence>
<dbReference type="Proteomes" id="UP000306272">
    <property type="component" value="Unassembled WGS sequence"/>
</dbReference>
<comment type="caution">
    <text evidence="1">The sequence shown here is derived from an EMBL/GenBank/DDBJ whole genome shotgun (WGS) entry which is preliminary data.</text>
</comment>
<gene>
    <name evidence="1" type="ORF">FHG55_19305</name>
</gene>
<proteinExistence type="predicted"/>
<dbReference type="AlphaFoldDB" id="A0A5C4KWG8"/>
<protein>
    <submittedName>
        <fullName evidence="1">Uncharacterized protein</fullName>
    </submittedName>
</protein>
<sequence>MVLDSQFCVAWTDAFASKPAPTGERIPNVGAGLLAKAAVATAQISLIHLFGCGVRRRYGFTAR</sequence>
<evidence type="ECO:0000313" key="1">
    <source>
        <dbReference type="EMBL" id="TNB93867.1"/>
    </source>
</evidence>
<accession>A0A5C4KWG8</accession>